<dbReference type="EMBL" id="JBBPBM010000013">
    <property type="protein sequence ID" value="KAK8561877.1"/>
    <property type="molecule type" value="Genomic_DNA"/>
</dbReference>
<feature type="domain" description="RNase H type-1" evidence="1">
    <location>
        <begin position="162"/>
        <end position="281"/>
    </location>
</feature>
<evidence type="ECO:0000259" key="1">
    <source>
        <dbReference type="Pfam" id="PF13456"/>
    </source>
</evidence>
<evidence type="ECO:0000313" key="3">
    <source>
        <dbReference type="Proteomes" id="UP001472677"/>
    </source>
</evidence>
<dbReference type="PANTHER" id="PTHR47723">
    <property type="entry name" value="OS05G0353850 PROTEIN"/>
    <property type="match status" value="1"/>
</dbReference>
<dbReference type="Pfam" id="PF13456">
    <property type="entry name" value="RVT_3"/>
    <property type="match status" value="1"/>
</dbReference>
<dbReference type="InterPro" id="IPR053151">
    <property type="entry name" value="RNase_H-like"/>
</dbReference>
<dbReference type="InterPro" id="IPR044730">
    <property type="entry name" value="RNase_H-like_dom_plant"/>
</dbReference>
<proteinExistence type="predicted"/>
<organism evidence="2 3">
    <name type="scientific">Hibiscus sabdariffa</name>
    <name type="common">roselle</name>
    <dbReference type="NCBI Taxonomy" id="183260"/>
    <lineage>
        <taxon>Eukaryota</taxon>
        <taxon>Viridiplantae</taxon>
        <taxon>Streptophyta</taxon>
        <taxon>Embryophyta</taxon>
        <taxon>Tracheophyta</taxon>
        <taxon>Spermatophyta</taxon>
        <taxon>Magnoliopsida</taxon>
        <taxon>eudicotyledons</taxon>
        <taxon>Gunneridae</taxon>
        <taxon>Pentapetalae</taxon>
        <taxon>rosids</taxon>
        <taxon>malvids</taxon>
        <taxon>Malvales</taxon>
        <taxon>Malvaceae</taxon>
        <taxon>Malvoideae</taxon>
        <taxon>Hibiscus</taxon>
    </lineage>
</organism>
<dbReference type="InterPro" id="IPR012337">
    <property type="entry name" value="RNaseH-like_sf"/>
</dbReference>
<dbReference type="SUPFAM" id="SSF53098">
    <property type="entry name" value="Ribonuclease H-like"/>
    <property type="match status" value="1"/>
</dbReference>
<sequence length="303" mass="34433">MEVVVLNSILPITIRLRLAATKTPCVDGFDDFPVWRPNRNRQFTVRTAYEFKTSHVTDSVHPVWRVIAAFRGWPKPGYFGHVESDWDILFAALVWSIWLRRNKLIFESASAVCEPVLLVGNRMVEEFRMAVTTGRLTVRNSVAVNRAGVRWEAPPFQWCKLNVDGACDPTTGRASCGGAIRSDSGQWLMGFSRQLGLCSSLEAELWGIFEGLMCAWSIRIVNLILESDCKEALQMIDRARHSTRRSALVEHIIRLLNRDWVVRLEFVPREGNVVADYMAKRDCGDDFICHRLVSPPDGIRSLL</sequence>
<dbReference type="Proteomes" id="UP001472677">
    <property type="component" value="Unassembled WGS sequence"/>
</dbReference>
<comment type="caution">
    <text evidence="2">The sequence shown here is derived from an EMBL/GenBank/DDBJ whole genome shotgun (WGS) entry which is preliminary data.</text>
</comment>
<dbReference type="CDD" id="cd06222">
    <property type="entry name" value="RNase_H_like"/>
    <property type="match status" value="1"/>
</dbReference>
<name>A0ABR2EIQ9_9ROSI</name>
<protein>
    <recommendedName>
        <fullName evidence="1">RNase H type-1 domain-containing protein</fullName>
    </recommendedName>
</protein>
<reference evidence="2 3" key="1">
    <citation type="journal article" date="2024" name="G3 (Bethesda)">
        <title>Genome assembly of Hibiscus sabdariffa L. provides insights into metabolisms of medicinal natural products.</title>
        <authorList>
            <person name="Kim T."/>
        </authorList>
    </citation>
    <scope>NUCLEOTIDE SEQUENCE [LARGE SCALE GENOMIC DNA]</scope>
    <source>
        <strain evidence="2">TK-2024</strain>
        <tissue evidence="2">Old leaves</tissue>
    </source>
</reference>
<dbReference type="Gene3D" id="3.30.420.10">
    <property type="entry name" value="Ribonuclease H-like superfamily/Ribonuclease H"/>
    <property type="match status" value="1"/>
</dbReference>
<gene>
    <name evidence="2" type="ORF">V6N12_048933</name>
</gene>
<accession>A0ABR2EIQ9</accession>
<keyword evidence="3" id="KW-1185">Reference proteome</keyword>
<dbReference type="InterPro" id="IPR002156">
    <property type="entry name" value="RNaseH_domain"/>
</dbReference>
<evidence type="ECO:0000313" key="2">
    <source>
        <dbReference type="EMBL" id="KAK8561877.1"/>
    </source>
</evidence>
<dbReference type="PANTHER" id="PTHR47723:SF13">
    <property type="entry name" value="PUTATIVE-RELATED"/>
    <property type="match status" value="1"/>
</dbReference>
<dbReference type="InterPro" id="IPR036397">
    <property type="entry name" value="RNaseH_sf"/>
</dbReference>